<keyword evidence="2" id="KW-0472">Membrane</keyword>
<keyword evidence="5" id="KW-1185">Reference proteome</keyword>
<evidence type="ECO:0000313" key="5">
    <source>
        <dbReference type="Proteomes" id="UP001164693"/>
    </source>
</evidence>
<dbReference type="EMBL" id="CP097463">
    <property type="protein sequence ID" value="WAX55490.1"/>
    <property type="molecule type" value="Genomic_DNA"/>
</dbReference>
<feature type="region of interest" description="Disordered" evidence="1">
    <location>
        <begin position="1"/>
        <end position="20"/>
    </location>
</feature>
<reference evidence="4" key="1">
    <citation type="submission" date="2022-05" db="EMBL/GenBank/DDBJ databases">
        <title>Jatrophihabitans sp. SB3-54 whole genome sequence.</title>
        <authorList>
            <person name="Suh M.K."/>
            <person name="Eom M.K."/>
            <person name="Kim J.S."/>
            <person name="Kim H.S."/>
            <person name="Do H.E."/>
            <person name="Shin Y.K."/>
            <person name="Lee J.-S."/>
        </authorList>
    </citation>
    <scope>NUCLEOTIDE SEQUENCE</scope>
    <source>
        <strain evidence="4">SB3-54</strain>
    </source>
</reference>
<keyword evidence="3" id="KW-0732">Signal</keyword>
<evidence type="ECO:0000313" key="4">
    <source>
        <dbReference type="EMBL" id="WAX55490.1"/>
    </source>
</evidence>
<feature type="chain" id="PRO_5046447851" evidence="3">
    <location>
        <begin position="41"/>
        <end position="538"/>
    </location>
</feature>
<keyword evidence="2" id="KW-1133">Transmembrane helix</keyword>
<evidence type="ECO:0000256" key="2">
    <source>
        <dbReference type="SAM" id="Phobius"/>
    </source>
</evidence>
<dbReference type="NCBIfam" id="NF033766">
    <property type="entry name" value="choice_anch_G"/>
    <property type="match status" value="1"/>
</dbReference>
<feature type="transmembrane region" description="Helical" evidence="2">
    <location>
        <begin position="510"/>
        <end position="530"/>
    </location>
</feature>
<sequence>MSPTFQPTVPTVPTVRPPRRPSLRALAGTVTVALALVALAAPDAGATAATPDAQSVGNFLDATLGGAPLDRVAALEYARARVPGSTSAQNPLDATVLDSVRLPLTGAVQLPQLLGVRLGAVNQVAVAKKDGYSYGAAGAVRNSGGVSIGGDNAAYPADARIELTASGLGGNAVALPGGGSADALGGITLTTGAVSALAQTPAGHGKPGTTAYQIAGLDLELGSPALGQLLGGVLRSTTTVLRQVATAAGAVTGTLTGCDLTSGAVPSRISLEKGAVVLDPATATITVSLARLLDVLGLNLNALPANTDVLGYLLGYLADPNGLAKGIQGVVDGLVDPMVAKYQQCSGALNALGPLAAPLQTLLDTLIGGKKTLEDTASGLAAALTGAAGANPLAPIATLLDRLLDVGVNVQPNGPAGPKGAAFTDPLAATPKQGTAVVAGQTIVRALEVTVAAGAERDGILTLALANAAAGPSAASPAAAPSHGVDAATAGPAAVPTAVPAGLGAHGTPAAPIALLLAGLVLAGAGLVSWRIRGRRVL</sequence>
<dbReference type="InterPro" id="IPR047900">
    <property type="entry name" value="Choice_anch_G"/>
</dbReference>
<proteinExistence type="predicted"/>
<dbReference type="RefSeq" id="WP_269442003.1">
    <property type="nucleotide sequence ID" value="NZ_CP097463.1"/>
</dbReference>
<organism evidence="4 5">
    <name type="scientific">Jatrophihabitans cynanchi</name>
    <dbReference type="NCBI Taxonomy" id="2944128"/>
    <lineage>
        <taxon>Bacteria</taxon>
        <taxon>Bacillati</taxon>
        <taxon>Actinomycetota</taxon>
        <taxon>Actinomycetes</taxon>
        <taxon>Jatrophihabitantales</taxon>
        <taxon>Jatrophihabitantaceae</taxon>
        <taxon>Jatrophihabitans</taxon>
    </lineage>
</organism>
<evidence type="ECO:0000256" key="3">
    <source>
        <dbReference type="SAM" id="SignalP"/>
    </source>
</evidence>
<keyword evidence="2" id="KW-0812">Transmembrane</keyword>
<dbReference type="Proteomes" id="UP001164693">
    <property type="component" value="Chromosome"/>
</dbReference>
<accession>A0ABY7JTY4</accession>
<protein>
    <submittedName>
        <fullName evidence="4">Choice-of-anchor G family protein</fullName>
    </submittedName>
</protein>
<evidence type="ECO:0000256" key="1">
    <source>
        <dbReference type="SAM" id="MobiDB-lite"/>
    </source>
</evidence>
<name>A0ABY7JTY4_9ACTN</name>
<feature type="signal peptide" evidence="3">
    <location>
        <begin position="1"/>
        <end position="40"/>
    </location>
</feature>
<gene>
    <name evidence="4" type="ORF">M6B22_13155</name>
</gene>